<dbReference type="InterPro" id="IPR055294">
    <property type="entry name" value="FBL60-like"/>
</dbReference>
<feature type="compositionally biased region" description="Polar residues" evidence="1">
    <location>
        <begin position="1"/>
        <end position="16"/>
    </location>
</feature>
<name>A0AA88W1I3_9ASTE</name>
<dbReference type="AlphaFoldDB" id="A0AA88W1I3"/>
<dbReference type="SUPFAM" id="SSF81383">
    <property type="entry name" value="F-box domain"/>
    <property type="match status" value="1"/>
</dbReference>
<accession>A0AA88W1I3</accession>
<dbReference type="InterPro" id="IPR036047">
    <property type="entry name" value="F-box-like_dom_sf"/>
</dbReference>
<proteinExistence type="predicted"/>
<keyword evidence="4" id="KW-1185">Reference proteome</keyword>
<dbReference type="CDD" id="cd22160">
    <property type="entry name" value="F-box_AtFBL13-like"/>
    <property type="match status" value="1"/>
</dbReference>
<dbReference type="Pfam" id="PF00646">
    <property type="entry name" value="F-box"/>
    <property type="match status" value="1"/>
</dbReference>
<comment type="caution">
    <text evidence="3">The sequence shown here is derived from an EMBL/GenBank/DDBJ whole genome shotgun (WGS) entry which is preliminary data.</text>
</comment>
<evidence type="ECO:0000313" key="4">
    <source>
        <dbReference type="Proteomes" id="UP001188597"/>
    </source>
</evidence>
<dbReference type="PANTHER" id="PTHR31293">
    <property type="entry name" value="RNI-LIKE SUPERFAMILY PROTEIN"/>
    <property type="match status" value="1"/>
</dbReference>
<dbReference type="EMBL" id="JAVXUP010000992">
    <property type="protein sequence ID" value="KAK3017573.1"/>
    <property type="molecule type" value="Genomic_DNA"/>
</dbReference>
<evidence type="ECO:0000313" key="3">
    <source>
        <dbReference type="EMBL" id="KAK3017573.1"/>
    </source>
</evidence>
<feature type="domain" description="F-box" evidence="2">
    <location>
        <begin position="96"/>
        <end position="130"/>
    </location>
</feature>
<dbReference type="Gene3D" id="1.20.1280.50">
    <property type="match status" value="1"/>
</dbReference>
<reference evidence="3" key="1">
    <citation type="submission" date="2022-12" db="EMBL/GenBank/DDBJ databases">
        <title>Draft genome assemblies for two species of Escallonia (Escalloniales).</title>
        <authorList>
            <person name="Chanderbali A."/>
            <person name="Dervinis C."/>
            <person name="Anghel I."/>
            <person name="Soltis D."/>
            <person name="Soltis P."/>
            <person name="Zapata F."/>
        </authorList>
    </citation>
    <scope>NUCLEOTIDE SEQUENCE</scope>
    <source>
        <strain evidence="3">UCBG64.0493</strain>
        <tissue evidence="3">Leaf</tissue>
    </source>
</reference>
<dbReference type="InterPro" id="IPR053781">
    <property type="entry name" value="F-box_AtFBL13-like"/>
</dbReference>
<evidence type="ECO:0000256" key="1">
    <source>
        <dbReference type="SAM" id="MobiDB-lite"/>
    </source>
</evidence>
<feature type="compositionally biased region" description="Low complexity" evidence="1">
    <location>
        <begin position="41"/>
        <end position="60"/>
    </location>
</feature>
<evidence type="ECO:0000259" key="2">
    <source>
        <dbReference type="PROSITE" id="PS50181"/>
    </source>
</evidence>
<dbReference type="PANTHER" id="PTHR31293:SF12">
    <property type="entry name" value="RNI-LIKE SUPERFAMILY PROTEIN"/>
    <property type="match status" value="1"/>
</dbReference>
<feature type="region of interest" description="Disordered" evidence="1">
    <location>
        <begin position="1"/>
        <end position="60"/>
    </location>
</feature>
<dbReference type="InterPro" id="IPR001810">
    <property type="entry name" value="F-box_dom"/>
</dbReference>
<dbReference type="Proteomes" id="UP001188597">
    <property type="component" value="Unassembled WGS sequence"/>
</dbReference>
<dbReference type="PROSITE" id="PS50181">
    <property type="entry name" value="FBOX"/>
    <property type="match status" value="1"/>
</dbReference>
<dbReference type="SMART" id="SM00256">
    <property type="entry name" value="FBOX"/>
    <property type="match status" value="1"/>
</dbReference>
<gene>
    <name evidence="3" type="ORF">RJ639_006640</name>
</gene>
<protein>
    <recommendedName>
        <fullName evidence="2">F-box domain-containing protein</fullName>
    </recommendedName>
</protein>
<sequence>MKAIKLQSTATISSHTSDTDKRLDNSFPLQDDPKLIKTSPEKPLSLSLSSKPSPPSSRLSIPVSTTLVQFMSPAYSMKELAATMTLPSPKVAAKDEDRISNLPDEILHDILSCLPTKDAVGTCVLSRRWQFVWTHISGIDLEDDNNNNDPLQLERTMLFVDKLLNCRNVNINKVCLHFREGADPLGVYMWISSAIVRKVEELCINITVENVVLPHCIFTCVSLTVLKLDIECIVKPPNAVFLPNLKILHLTSAIFPDDSSSQKLFCSFPVLKSYR</sequence>
<organism evidence="3 4">
    <name type="scientific">Escallonia herrerae</name>
    <dbReference type="NCBI Taxonomy" id="1293975"/>
    <lineage>
        <taxon>Eukaryota</taxon>
        <taxon>Viridiplantae</taxon>
        <taxon>Streptophyta</taxon>
        <taxon>Embryophyta</taxon>
        <taxon>Tracheophyta</taxon>
        <taxon>Spermatophyta</taxon>
        <taxon>Magnoliopsida</taxon>
        <taxon>eudicotyledons</taxon>
        <taxon>Gunneridae</taxon>
        <taxon>Pentapetalae</taxon>
        <taxon>asterids</taxon>
        <taxon>campanulids</taxon>
        <taxon>Escalloniales</taxon>
        <taxon>Escalloniaceae</taxon>
        <taxon>Escallonia</taxon>
    </lineage>
</organism>